<organism evidence="2 3">
    <name type="scientific">Loktanella fryxellensis</name>
    <dbReference type="NCBI Taxonomy" id="245187"/>
    <lineage>
        <taxon>Bacteria</taxon>
        <taxon>Pseudomonadati</taxon>
        <taxon>Pseudomonadota</taxon>
        <taxon>Alphaproteobacteria</taxon>
        <taxon>Rhodobacterales</taxon>
        <taxon>Roseobacteraceae</taxon>
        <taxon>Loktanella</taxon>
    </lineage>
</organism>
<dbReference type="AlphaFoldDB" id="A0A1H8HAD3"/>
<gene>
    <name evidence="2" type="ORF">SAMN04488003_12012</name>
</gene>
<evidence type="ECO:0000313" key="3">
    <source>
        <dbReference type="Proteomes" id="UP000199585"/>
    </source>
</evidence>
<evidence type="ECO:0000259" key="1">
    <source>
        <dbReference type="Pfam" id="PF00534"/>
    </source>
</evidence>
<dbReference type="STRING" id="245187.SAMN04488003_12012"/>
<dbReference type="Pfam" id="PF00534">
    <property type="entry name" value="Glycos_transf_1"/>
    <property type="match status" value="1"/>
</dbReference>
<proteinExistence type="predicted"/>
<keyword evidence="3" id="KW-1185">Reference proteome</keyword>
<dbReference type="RefSeq" id="WP_177174672.1">
    <property type="nucleotide sequence ID" value="NZ_FOCI01000020.1"/>
</dbReference>
<name>A0A1H8HAD3_9RHOB</name>
<dbReference type="GO" id="GO:0016757">
    <property type="term" value="F:glycosyltransferase activity"/>
    <property type="evidence" value="ECO:0007669"/>
    <property type="project" value="InterPro"/>
</dbReference>
<dbReference type="Gene3D" id="3.40.50.2000">
    <property type="entry name" value="Glycogen Phosphorylase B"/>
    <property type="match status" value="2"/>
</dbReference>
<keyword evidence="2" id="KW-0808">Transferase</keyword>
<dbReference type="SUPFAM" id="SSF53756">
    <property type="entry name" value="UDP-Glycosyltransferase/glycogen phosphorylase"/>
    <property type="match status" value="1"/>
</dbReference>
<dbReference type="EMBL" id="FOCI01000020">
    <property type="protein sequence ID" value="SEN52929.1"/>
    <property type="molecule type" value="Genomic_DNA"/>
</dbReference>
<protein>
    <submittedName>
        <fullName evidence="2">Glycosyl transferases group 1</fullName>
    </submittedName>
</protein>
<dbReference type="InterPro" id="IPR001296">
    <property type="entry name" value="Glyco_trans_1"/>
</dbReference>
<sequence>MTGAGSLALVDPCCARGYAPAALQAGGLGGTEATVLRVTSVLSTRMPVVHYQRGRTDTVATDAGLMRPLADAFAPDAAGTFVVINAWKVACKLRRAHPAARIVLWLHVHPGRHNRPMATALAQAGVAVVCVSASHAATLRAFLSHGPALAIDHIHNPIADGLAPDATPHDPDALLFASAPHKGLVQVYARFTAARQAIPSLTLAVADPGYLAWDTGPVPDGVTLLGAMPHAALIARMRRSLCLFYPQTRFAETFGLVMAEAQAVGLPVLAHCGLGANDEVVGPGQLLDCHDDAQIVTRLQDWRRARPVVGANPAFRLSAVCDRWMALLDGAAMERVA</sequence>
<feature type="domain" description="Glycosyl transferase family 1" evidence="1">
    <location>
        <begin position="218"/>
        <end position="302"/>
    </location>
</feature>
<reference evidence="2 3" key="1">
    <citation type="submission" date="2016-10" db="EMBL/GenBank/DDBJ databases">
        <authorList>
            <person name="de Groot N.N."/>
        </authorList>
    </citation>
    <scope>NUCLEOTIDE SEQUENCE [LARGE SCALE GENOMIC DNA]</scope>
    <source>
        <strain evidence="2 3">DSM 16213</strain>
    </source>
</reference>
<dbReference type="Proteomes" id="UP000199585">
    <property type="component" value="Unassembled WGS sequence"/>
</dbReference>
<evidence type="ECO:0000313" key="2">
    <source>
        <dbReference type="EMBL" id="SEN52929.1"/>
    </source>
</evidence>
<accession>A0A1H8HAD3</accession>